<evidence type="ECO:0000313" key="3">
    <source>
        <dbReference type="Proteomes" id="UP000830729"/>
    </source>
</evidence>
<keyword evidence="1" id="KW-0472">Membrane</keyword>
<gene>
    <name evidence="2" type="ORF">M0R89_11350</name>
</gene>
<feature type="transmembrane region" description="Helical" evidence="1">
    <location>
        <begin position="114"/>
        <end position="135"/>
    </location>
</feature>
<organism evidence="2 3">
    <name type="scientific">Halorussus limi</name>
    <dbReference type="NCBI Taxonomy" id="2938695"/>
    <lineage>
        <taxon>Archaea</taxon>
        <taxon>Methanobacteriati</taxon>
        <taxon>Methanobacteriota</taxon>
        <taxon>Stenosarchaea group</taxon>
        <taxon>Halobacteria</taxon>
        <taxon>Halobacteriales</taxon>
        <taxon>Haladaptataceae</taxon>
        <taxon>Halorussus</taxon>
    </lineage>
</organism>
<feature type="transmembrane region" description="Helical" evidence="1">
    <location>
        <begin position="81"/>
        <end position="102"/>
    </location>
</feature>
<evidence type="ECO:0000313" key="2">
    <source>
        <dbReference type="EMBL" id="UPV73143.1"/>
    </source>
</evidence>
<dbReference type="EMBL" id="CP096659">
    <property type="protein sequence ID" value="UPV73143.1"/>
    <property type="molecule type" value="Genomic_DNA"/>
</dbReference>
<protein>
    <recommendedName>
        <fullName evidence="4">PH domain-containing protein</fullName>
    </recommendedName>
</protein>
<keyword evidence="1" id="KW-1133">Transmembrane helix</keyword>
<dbReference type="KEGG" id="halx:M0R89_11350"/>
<accession>A0A8U0HQX0</accession>
<feature type="transmembrane region" description="Helical" evidence="1">
    <location>
        <begin position="50"/>
        <end position="69"/>
    </location>
</feature>
<feature type="transmembrane region" description="Helical" evidence="1">
    <location>
        <begin position="19"/>
        <end position="44"/>
    </location>
</feature>
<evidence type="ECO:0000256" key="1">
    <source>
        <dbReference type="SAM" id="Phobius"/>
    </source>
</evidence>
<dbReference type="AlphaFoldDB" id="A0A8U0HQX0"/>
<keyword evidence="1" id="KW-0812">Transmembrane</keyword>
<evidence type="ECO:0008006" key="4">
    <source>
        <dbReference type="Google" id="ProtNLM"/>
    </source>
</evidence>
<feature type="transmembrane region" description="Helical" evidence="1">
    <location>
        <begin position="168"/>
        <end position="186"/>
    </location>
</feature>
<reference evidence="2 3" key="1">
    <citation type="submission" date="2022-04" db="EMBL/GenBank/DDBJ databases">
        <title>Diverse halophilic archaea isolated from saline environments.</title>
        <authorList>
            <person name="Cui H.-L."/>
        </authorList>
    </citation>
    <scope>NUCLEOTIDE SEQUENCE [LARGE SCALE GENOMIC DNA]</scope>
    <source>
        <strain evidence="2 3">XZYJT49</strain>
    </source>
</reference>
<dbReference type="Proteomes" id="UP000830729">
    <property type="component" value="Chromosome"/>
</dbReference>
<dbReference type="GeneID" id="72185803"/>
<keyword evidence="3" id="KW-1185">Reference proteome</keyword>
<dbReference type="RefSeq" id="WP_248649199.1">
    <property type="nucleotide sequence ID" value="NZ_CP096659.1"/>
</dbReference>
<sequence length="290" mass="30094">MAGVSVAAPADGADATDGFFGLVVGLYAAAVAAPAVAIGVALAWTTDPGALFAVLLGPGTLVAAVVGWVGRRETVAVRLGATRWVWAAVALPFANLAALFGADLAGAEAPLGPVVGLALVGALAGLITSIGLVTASHNRHAKALLADAPPVVEFSARGPARDRRRAKWAAGSLLVVSSAGFVAGILLEFDLLQSLFQILFPIAAGFYGSLNERELRISPAGLVTGSPVHKRLLSWSTFESYDVTDEVLVVRRAGWSLWGLRDVRRDATEIEDPEAVAAALGEFLPRREER</sequence>
<proteinExistence type="predicted"/>
<name>A0A8U0HQX0_9EURY</name>